<evidence type="ECO:0000256" key="6">
    <source>
        <dbReference type="ARBA" id="ARBA00022692"/>
    </source>
</evidence>
<sequence length="222" mass="24677">MELIDTFLNPKIIAASWPLLMQGLWLTVKLALIIVPLAALLGLIIACLHYQQHRWLNRLILLYVDFFRAFPPLVLLIFIYYGLPFLGLPLNEFSATVLALVLNSSGYFAEIFRAGLESVSPGQNEAARSTGLNARQAMAYVVVPQGVRNVIPDLASNTLEAIKQTSIASAVALPELLRSAQIMQGETYSQTPLVAAALIYFLLLWPLVRMISRMQKPFVIPR</sequence>
<accession>A0A2U2BLX7</accession>
<feature type="domain" description="ABC transmembrane type-1" evidence="11">
    <location>
        <begin position="24"/>
        <end position="212"/>
    </location>
</feature>
<evidence type="ECO:0000256" key="1">
    <source>
        <dbReference type="ARBA" id="ARBA00003159"/>
    </source>
</evidence>
<keyword evidence="6 10" id="KW-0812">Transmembrane</keyword>
<evidence type="ECO:0000256" key="5">
    <source>
        <dbReference type="ARBA" id="ARBA00022475"/>
    </source>
</evidence>
<comment type="function">
    <text evidence="1">Part of the binding-protein-dependent transport system for glutamine; probably responsible for the translocation of the substrate across the membrane.</text>
</comment>
<dbReference type="NCBIfam" id="TIGR01726">
    <property type="entry name" value="HEQRo_perm_3TM"/>
    <property type="match status" value="1"/>
</dbReference>
<evidence type="ECO:0000256" key="9">
    <source>
        <dbReference type="ARBA" id="ARBA00023136"/>
    </source>
</evidence>
<proteinExistence type="inferred from homology"/>
<dbReference type="RefSeq" id="WP_086059740.1">
    <property type="nucleotide sequence ID" value="NZ_CAXOJJ010000021.1"/>
</dbReference>
<evidence type="ECO:0000313" key="12">
    <source>
        <dbReference type="EMBL" id="PWE15025.1"/>
    </source>
</evidence>
<feature type="transmembrane region" description="Helical" evidence="10">
    <location>
        <begin position="24"/>
        <end position="48"/>
    </location>
</feature>
<dbReference type="GO" id="GO:0022857">
    <property type="term" value="F:transmembrane transporter activity"/>
    <property type="evidence" value="ECO:0007669"/>
    <property type="project" value="InterPro"/>
</dbReference>
<dbReference type="InterPro" id="IPR000515">
    <property type="entry name" value="MetI-like"/>
</dbReference>
<name>A0A2U2BLX7_ALCFA</name>
<evidence type="ECO:0000313" key="13">
    <source>
        <dbReference type="Proteomes" id="UP000245216"/>
    </source>
</evidence>
<comment type="caution">
    <text evidence="12">The sequence shown here is derived from an EMBL/GenBank/DDBJ whole genome shotgun (WGS) entry which is preliminary data.</text>
</comment>
<evidence type="ECO:0000256" key="2">
    <source>
        <dbReference type="ARBA" id="ARBA00004429"/>
    </source>
</evidence>
<keyword evidence="7" id="KW-0029">Amino-acid transport</keyword>
<dbReference type="PANTHER" id="PTHR30614:SF20">
    <property type="entry name" value="GLUTAMINE TRANSPORT SYSTEM PERMEASE PROTEIN GLNP"/>
    <property type="match status" value="1"/>
</dbReference>
<comment type="subcellular location">
    <subcellularLocation>
        <location evidence="2">Cell inner membrane</location>
        <topology evidence="2">Multi-pass membrane protein</topology>
    </subcellularLocation>
    <subcellularLocation>
        <location evidence="10">Cell membrane</location>
        <topology evidence="10">Multi-pass membrane protein</topology>
    </subcellularLocation>
</comment>
<dbReference type="Proteomes" id="UP000245216">
    <property type="component" value="Unassembled WGS sequence"/>
</dbReference>
<dbReference type="PROSITE" id="PS50928">
    <property type="entry name" value="ABC_TM1"/>
    <property type="match status" value="1"/>
</dbReference>
<reference evidence="12 13" key="2">
    <citation type="submission" date="2018-05" db="EMBL/GenBank/DDBJ databases">
        <authorList>
            <person name="Lanie J.A."/>
            <person name="Ng W.-L."/>
            <person name="Kazmierczak K.M."/>
            <person name="Andrzejewski T.M."/>
            <person name="Davidsen T.M."/>
            <person name="Wayne K.J."/>
            <person name="Tettelin H."/>
            <person name="Glass J.I."/>
            <person name="Rusch D."/>
            <person name="Podicherti R."/>
            <person name="Tsui H.-C.T."/>
            <person name="Winkler M.E."/>
        </authorList>
    </citation>
    <scope>NUCLEOTIDE SEQUENCE [LARGE SCALE GENOMIC DNA]</scope>
    <source>
        <strain evidence="12 13">YBY</strain>
    </source>
</reference>
<dbReference type="CDD" id="cd06261">
    <property type="entry name" value="TM_PBP2"/>
    <property type="match status" value="1"/>
</dbReference>
<evidence type="ECO:0000256" key="8">
    <source>
        <dbReference type="ARBA" id="ARBA00022989"/>
    </source>
</evidence>
<keyword evidence="5" id="KW-1003">Cell membrane</keyword>
<evidence type="ECO:0000256" key="7">
    <source>
        <dbReference type="ARBA" id="ARBA00022970"/>
    </source>
</evidence>
<evidence type="ECO:0000256" key="4">
    <source>
        <dbReference type="ARBA" id="ARBA00022448"/>
    </source>
</evidence>
<dbReference type="GO" id="GO:0043190">
    <property type="term" value="C:ATP-binding cassette (ABC) transporter complex"/>
    <property type="evidence" value="ECO:0007669"/>
    <property type="project" value="InterPro"/>
</dbReference>
<dbReference type="SUPFAM" id="SSF161098">
    <property type="entry name" value="MetI-like"/>
    <property type="match status" value="1"/>
</dbReference>
<dbReference type="Gene3D" id="1.10.3720.10">
    <property type="entry name" value="MetI-like"/>
    <property type="match status" value="1"/>
</dbReference>
<reference evidence="12 13" key="1">
    <citation type="submission" date="2018-05" db="EMBL/GenBank/DDBJ databases">
        <title>Genome Sequence of an Efficient Indole-Degrading Bacterium, Alcaligenes sp.YBY.</title>
        <authorList>
            <person name="Yang B."/>
        </authorList>
    </citation>
    <scope>NUCLEOTIDE SEQUENCE [LARGE SCALE GENOMIC DNA]</scope>
    <source>
        <strain evidence="12 13">YBY</strain>
    </source>
</reference>
<organism evidence="12 13">
    <name type="scientific">Alcaligenes faecalis</name>
    <dbReference type="NCBI Taxonomy" id="511"/>
    <lineage>
        <taxon>Bacteria</taxon>
        <taxon>Pseudomonadati</taxon>
        <taxon>Pseudomonadota</taxon>
        <taxon>Betaproteobacteria</taxon>
        <taxon>Burkholderiales</taxon>
        <taxon>Alcaligenaceae</taxon>
        <taxon>Alcaligenes</taxon>
    </lineage>
</organism>
<evidence type="ECO:0000256" key="10">
    <source>
        <dbReference type="RuleBase" id="RU363032"/>
    </source>
</evidence>
<gene>
    <name evidence="12" type="ORF">DF183_10135</name>
</gene>
<evidence type="ECO:0000256" key="3">
    <source>
        <dbReference type="ARBA" id="ARBA00010072"/>
    </source>
</evidence>
<dbReference type="InterPro" id="IPR010065">
    <property type="entry name" value="AA_ABC_transptr_permease_3TM"/>
</dbReference>
<keyword evidence="4 10" id="KW-0813">Transport</keyword>
<evidence type="ECO:0000259" key="11">
    <source>
        <dbReference type="PROSITE" id="PS50928"/>
    </source>
</evidence>
<keyword evidence="9 10" id="KW-0472">Membrane</keyword>
<dbReference type="PANTHER" id="PTHR30614">
    <property type="entry name" value="MEMBRANE COMPONENT OF AMINO ACID ABC TRANSPORTER"/>
    <property type="match status" value="1"/>
</dbReference>
<feature type="transmembrane region" description="Helical" evidence="10">
    <location>
        <begin position="60"/>
        <end position="83"/>
    </location>
</feature>
<comment type="similarity">
    <text evidence="3">Belongs to the binding-protein-dependent transport system permease family. HisMQ subfamily.</text>
</comment>
<keyword evidence="8 10" id="KW-1133">Transmembrane helix</keyword>
<dbReference type="InterPro" id="IPR035906">
    <property type="entry name" value="MetI-like_sf"/>
</dbReference>
<feature type="transmembrane region" description="Helical" evidence="10">
    <location>
        <begin position="193"/>
        <end position="212"/>
    </location>
</feature>
<dbReference type="GO" id="GO:0006865">
    <property type="term" value="P:amino acid transport"/>
    <property type="evidence" value="ECO:0007669"/>
    <property type="project" value="UniProtKB-KW"/>
</dbReference>
<dbReference type="InterPro" id="IPR043429">
    <property type="entry name" value="ArtM/GltK/GlnP/TcyL/YhdX-like"/>
</dbReference>
<dbReference type="STRING" id="511.UZ73_08920"/>
<dbReference type="Pfam" id="PF00528">
    <property type="entry name" value="BPD_transp_1"/>
    <property type="match status" value="1"/>
</dbReference>
<protein>
    <submittedName>
        <fullName evidence="12">Amino acid ABC transporter permease</fullName>
    </submittedName>
</protein>
<dbReference type="AlphaFoldDB" id="A0A2U2BLX7"/>
<dbReference type="EMBL" id="QEXO01000002">
    <property type="protein sequence ID" value="PWE15025.1"/>
    <property type="molecule type" value="Genomic_DNA"/>
</dbReference>